<name>A0ABQ5MLM9_9FLAO</name>
<accession>A0ABQ5MLM9</accession>
<organism evidence="1 2">
    <name type="scientific">Neptunitalea lumnitzerae</name>
    <dbReference type="NCBI Taxonomy" id="2965509"/>
    <lineage>
        <taxon>Bacteria</taxon>
        <taxon>Pseudomonadati</taxon>
        <taxon>Bacteroidota</taxon>
        <taxon>Flavobacteriia</taxon>
        <taxon>Flavobacteriales</taxon>
        <taxon>Flavobacteriaceae</taxon>
        <taxon>Neptunitalea</taxon>
    </lineage>
</organism>
<dbReference type="EMBL" id="BRVO01000003">
    <property type="protein sequence ID" value="GLB50323.1"/>
    <property type="molecule type" value="Genomic_DNA"/>
</dbReference>
<keyword evidence="2" id="KW-1185">Reference proteome</keyword>
<protein>
    <submittedName>
        <fullName evidence="1">Uncharacterized protein</fullName>
    </submittedName>
</protein>
<evidence type="ECO:0000313" key="2">
    <source>
        <dbReference type="Proteomes" id="UP001143543"/>
    </source>
</evidence>
<reference evidence="1" key="1">
    <citation type="submission" date="2022-07" db="EMBL/GenBank/DDBJ databases">
        <title>Taxonomy of Novel Oxalotrophic and Methylotrophic Bacteria.</title>
        <authorList>
            <person name="Sahin N."/>
            <person name="Tani A."/>
        </authorList>
    </citation>
    <scope>NUCLEOTIDE SEQUENCE</scope>
    <source>
        <strain evidence="1">Y10</strain>
    </source>
</reference>
<dbReference type="RefSeq" id="WP_281765950.1">
    <property type="nucleotide sequence ID" value="NZ_BRVO01000003.1"/>
</dbReference>
<gene>
    <name evidence="1" type="ORF">Y10_26910</name>
</gene>
<sequence>MIKYLLMGIIIFTFKGEKCDYISDYYQTVYQAEIHYLKNENQKALDLFKKVEAKCGLLNRIGTYEPLIVAELYVRVKQENKAFPYLYRLLEDGLTFEMLNNNPEFDVLKSKKQWVQLKEDAPELESEFQKSINKELRNEIIKMKRADQNVRNGNFSVQERIAVDSINENRMKEIFIEFGYPHYKLIGYSTYLEDTNIQALLMHFKDTTFFKQKLMKSIRNGVASPSELAAMIDSRQRSIGIFTYGAYQNVDSTKIKNFEKIDQTRTAIGLRPYKLEKEYWKLIRAKYDSTEY</sequence>
<comment type="caution">
    <text evidence="1">The sequence shown here is derived from an EMBL/GenBank/DDBJ whole genome shotgun (WGS) entry which is preliminary data.</text>
</comment>
<dbReference type="Proteomes" id="UP001143543">
    <property type="component" value="Unassembled WGS sequence"/>
</dbReference>
<evidence type="ECO:0000313" key="1">
    <source>
        <dbReference type="EMBL" id="GLB50323.1"/>
    </source>
</evidence>
<proteinExistence type="predicted"/>